<dbReference type="EMBL" id="JARGDL010000008">
    <property type="protein sequence ID" value="MDF1611924.1"/>
    <property type="molecule type" value="Genomic_DNA"/>
</dbReference>
<proteinExistence type="predicted"/>
<evidence type="ECO:0000259" key="3">
    <source>
        <dbReference type="PROSITE" id="PS50977"/>
    </source>
</evidence>
<organism evidence="4 5">
    <name type="scientific">Stygiobacter electus</name>
    <dbReference type="NCBI Taxonomy" id="3032292"/>
    <lineage>
        <taxon>Bacteria</taxon>
        <taxon>Pseudomonadati</taxon>
        <taxon>Ignavibacteriota</taxon>
        <taxon>Ignavibacteria</taxon>
        <taxon>Ignavibacteriales</taxon>
        <taxon>Melioribacteraceae</taxon>
        <taxon>Stygiobacter</taxon>
    </lineage>
</organism>
<evidence type="ECO:0000256" key="2">
    <source>
        <dbReference type="PROSITE-ProRule" id="PRU00335"/>
    </source>
</evidence>
<dbReference type="Gene3D" id="1.10.10.60">
    <property type="entry name" value="Homeodomain-like"/>
    <property type="match status" value="1"/>
</dbReference>
<dbReference type="Proteomes" id="UP001221302">
    <property type="component" value="Unassembled WGS sequence"/>
</dbReference>
<dbReference type="InterPro" id="IPR001647">
    <property type="entry name" value="HTH_TetR"/>
</dbReference>
<dbReference type="InterPro" id="IPR009057">
    <property type="entry name" value="Homeodomain-like_sf"/>
</dbReference>
<dbReference type="GO" id="GO:0003677">
    <property type="term" value="F:DNA binding"/>
    <property type="evidence" value="ECO:0007669"/>
    <property type="project" value="UniProtKB-UniRule"/>
</dbReference>
<dbReference type="InterPro" id="IPR050624">
    <property type="entry name" value="HTH-type_Tx_Regulator"/>
</dbReference>
<evidence type="ECO:0000313" key="5">
    <source>
        <dbReference type="Proteomes" id="UP001221302"/>
    </source>
</evidence>
<dbReference type="PRINTS" id="PR00455">
    <property type="entry name" value="HTHTETR"/>
</dbReference>
<name>A0AAE3P037_9BACT</name>
<dbReference type="InterPro" id="IPR036271">
    <property type="entry name" value="Tet_transcr_reg_TetR-rel_C_sf"/>
</dbReference>
<dbReference type="PANTHER" id="PTHR43479">
    <property type="entry name" value="ACREF/ENVCD OPERON REPRESSOR-RELATED"/>
    <property type="match status" value="1"/>
</dbReference>
<dbReference type="Gene3D" id="1.10.357.10">
    <property type="entry name" value="Tetracycline Repressor, domain 2"/>
    <property type="match status" value="1"/>
</dbReference>
<dbReference type="SUPFAM" id="SSF46689">
    <property type="entry name" value="Homeodomain-like"/>
    <property type="match status" value="1"/>
</dbReference>
<dbReference type="SUPFAM" id="SSF48498">
    <property type="entry name" value="Tetracyclin repressor-like, C-terminal domain"/>
    <property type="match status" value="1"/>
</dbReference>
<protein>
    <submittedName>
        <fullName evidence="4">TetR/AcrR family transcriptional regulator</fullName>
    </submittedName>
</protein>
<dbReference type="PROSITE" id="PS50977">
    <property type="entry name" value="HTH_TETR_2"/>
    <property type="match status" value="1"/>
</dbReference>
<feature type="DNA-binding region" description="H-T-H motif" evidence="2">
    <location>
        <begin position="27"/>
        <end position="46"/>
    </location>
</feature>
<reference evidence="4" key="1">
    <citation type="submission" date="2023-03" db="EMBL/GenBank/DDBJ databases">
        <title>Stygiobacter electus gen. nov., sp. nov., facultatively anaerobic thermotolerant bacterium of the class Ignavibacteria from a well of Yessentuki mineral water deposit.</title>
        <authorList>
            <person name="Podosokorskaya O.A."/>
            <person name="Elcheninov A.G."/>
            <person name="Petrova N.F."/>
            <person name="Zavarzina D.G."/>
            <person name="Kublanov I.V."/>
            <person name="Merkel A.Y."/>
        </authorList>
    </citation>
    <scope>NUCLEOTIDE SEQUENCE</scope>
    <source>
        <strain evidence="4">09-Me</strain>
    </source>
</reference>
<feature type="domain" description="HTH tetR-type" evidence="3">
    <location>
        <begin position="4"/>
        <end position="64"/>
    </location>
</feature>
<gene>
    <name evidence="4" type="ORF">P0M35_07165</name>
</gene>
<accession>A0AAE3P037</accession>
<evidence type="ECO:0000313" key="4">
    <source>
        <dbReference type="EMBL" id="MDF1611924.1"/>
    </source>
</evidence>
<dbReference type="AlphaFoldDB" id="A0AAE3P037"/>
<dbReference type="RefSeq" id="WP_321535692.1">
    <property type="nucleotide sequence ID" value="NZ_JARGDL010000008.1"/>
</dbReference>
<evidence type="ECO:0000256" key="1">
    <source>
        <dbReference type="ARBA" id="ARBA00023125"/>
    </source>
</evidence>
<keyword evidence="1 2" id="KW-0238">DNA-binding</keyword>
<dbReference type="PANTHER" id="PTHR43479:SF11">
    <property type="entry name" value="ACREF_ENVCD OPERON REPRESSOR-RELATED"/>
    <property type="match status" value="1"/>
</dbReference>
<comment type="caution">
    <text evidence="4">The sequence shown here is derived from an EMBL/GenBank/DDBJ whole genome shotgun (WGS) entry which is preliminary data.</text>
</comment>
<keyword evidence="5" id="KW-1185">Reference proteome</keyword>
<sequence length="212" mass="24760">MEEKDIKQKILQKAEEMFQKYGFSKVTIEEIASSLNISKKTLYKHFSNKEHILKEMVYQNKCEVDDFIDELMSDKLTPFIEKLKKFMNFIAKISKKIEGTMVHDIMRTHPEIWKDIEQFRENRAYKNLSNLIEEGISNGIFRNDVNTEVVVLAYVSAIHTLINPETLSKLPISADQAFRDILKILFEGLFTTEGRKKYKNTIKNESLGEISL</sequence>
<dbReference type="Pfam" id="PF00440">
    <property type="entry name" value="TetR_N"/>
    <property type="match status" value="1"/>
</dbReference>